<feature type="compositionally biased region" description="Low complexity" evidence="1">
    <location>
        <begin position="15"/>
        <end position="24"/>
    </location>
</feature>
<evidence type="ECO:0008006" key="4">
    <source>
        <dbReference type="Google" id="ProtNLM"/>
    </source>
</evidence>
<evidence type="ECO:0000313" key="3">
    <source>
        <dbReference type="EMBL" id="CAD9010214.1"/>
    </source>
</evidence>
<evidence type="ECO:0000256" key="2">
    <source>
        <dbReference type="SAM" id="Phobius"/>
    </source>
</evidence>
<feature type="region of interest" description="Disordered" evidence="1">
    <location>
        <begin position="1"/>
        <end position="58"/>
    </location>
</feature>
<accession>A0A7S1NBX5</accession>
<evidence type="ECO:0000256" key="1">
    <source>
        <dbReference type="SAM" id="MobiDB-lite"/>
    </source>
</evidence>
<keyword evidence="2" id="KW-0472">Membrane</keyword>
<feature type="compositionally biased region" description="Basic residues" evidence="1">
    <location>
        <begin position="25"/>
        <end position="36"/>
    </location>
</feature>
<keyword evidence="2" id="KW-0812">Transmembrane</keyword>
<feature type="transmembrane region" description="Helical" evidence="2">
    <location>
        <begin position="230"/>
        <end position="250"/>
    </location>
</feature>
<name>A0A7S1NBX5_9EUGL</name>
<gene>
    <name evidence="3" type="ORF">EGYM00392_LOCUS21310</name>
</gene>
<keyword evidence="2" id="KW-1133">Transmembrane helix</keyword>
<protein>
    <recommendedName>
        <fullName evidence="4">Transmembrane protein</fullName>
    </recommendedName>
</protein>
<proteinExistence type="predicted"/>
<feature type="compositionally biased region" description="Polar residues" evidence="1">
    <location>
        <begin position="41"/>
        <end position="55"/>
    </location>
</feature>
<reference evidence="3" key="1">
    <citation type="submission" date="2021-01" db="EMBL/GenBank/DDBJ databases">
        <authorList>
            <person name="Corre E."/>
            <person name="Pelletier E."/>
            <person name="Niang G."/>
            <person name="Scheremetjew M."/>
            <person name="Finn R."/>
            <person name="Kale V."/>
            <person name="Holt S."/>
            <person name="Cochrane G."/>
            <person name="Meng A."/>
            <person name="Brown T."/>
            <person name="Cohen L."/>
        </authorList>
    </citation>
    <scope>NUCLEOTIDE SEQUENCE</scope>
    <source>
        <strain evidence="3">NIES-381</strain>
    </source>
</reference>
<feature type="transmembrane region" description="Helical" evidence="2">
    <location>
        <begin position="197"/>
        <end position="218"/>
    </location>
</feature>
<feature type="transmembrane region" description="Helical" evidence="2">
    <location>
        <begin position="271"/>
        <end position="291"/>
    </location>
</feature>
<sequence>MSDVSTEEASAVQGGSSRASTPHSRSSRRSGSRGSRKGISPYSSRATTPATSARSSKALGLSIEASEPFIPAEMETEWNQGTAGSSDKRFLLPGLLFLITLLCVVLFFCCTANNNIGAVFTAFYLYHCVYVLTLYLLPRDWGRSQQDPAAAVAMEEHQVQEAWRLNQKAVRGALLLPLASATCATYRLVYDHTVVNTFLVLFVLGYCLWLFSWAPAFLNKLAPPSAVPLPASSGVCISIQDALMAGSTVLSGWREKLNADRWSIECLRGRVVYIKALGWLCLVAVTTFLWIAAHHRHCGGLDQIQLCSFAAFFFELLGTGLPPPPKHLAQ</sequence>
<dbReference type="EMBL" id="HBGA01057764">
    <property type="protein sequence ID" value="CAD9010214.1"/>
    <property type="molecule type" value="Transcribed_RNA"/>
</dbReference>
<feature type="transmembrane region" description="Helical" evidence="2">
    <location>
        <begin position="116"/>
        <end position="137"/>
    </location>
</feature>
<feature type="transmembrane region" description="Helical" evidence="2">
    <location>
        <begin position="90"/>
        <end position="109"/>
    </location>
</feature>
<organism evidence="3">
    <name type="scientific">Eutreptiella gymnastica</name>
    <dbReference type="NCBI Taxonomy" id="73025"/>
    <lineage>
        <taxon>Eukaryota</taxon>
        <taxon>Discoba</taxon>
        <taxon>Euglenozoa</taxon>
        <taxon>Euglenida</taxon>
        <taxon>Spirocuta</taxon>
        <taxon>Euglenophyceae</taxon>
        <taxon>Eutreptiales</taxon>
        <taxon>Eutreptiaceae</taxon>
        <taxon>Eutreptiella</taxon>
    </lineage>
</organism>
<dbReference type="AlphaFoldDB" id="A0A7S1NBX5"/>